<keyword evidence="4" id="KW-1185">Reference proteome</keyword>
<evidence type="ECO:0000313" key="4">
    <source>
        <dbReference type="Proteomes" id="UP000313359"/>
    </source>
</evidence>
<dbReference type="Proteomes" id="UP000313359">
    <property type="component" value="Unassembled WGS sequence"/>
</dbReference>
<dbReference type="InterPro" id="IPR055509">
    <property type="entry name" value="DUF7082"/>
</dbReference>
<reference evidence="3" key="1">
    <citation type="journal article" date="2018" name="Genome Biol. Evol.">
        <title>Genomics and development of Lentinus tigrinus, a white-rot wood-decaying mushroom with dimorphic fruiting bodies.</title>
        <authorList>
            <person name="Wu B."/>
            <person name="Xu Z."/>
            <person name="Knudson A."/>
            <person name="Carlson A."/>
            <person name="Chen N."/>
            <person name="Kovaka S."/>
            <person name="LaButti K."/>
            <person name="Lipzen A."/>
            <person name="Pennachio C."/>
            <person name="Riley R."/>
            <person name="Schakwitz W."/>
            <person name="Umezawa K."/>
            <person name="Ohm R.A."/>
            <person name="Grigoriev I.V."/>
            <person name="Nagy L.G."/>
            <person name="Gibbons J."/>
            <person name="Hibbett D."/>
        </authorList>
    </citation>
    <scope>NUCLEOTIDE SEQUENCE [LARGE SCALE GENOMIC DNA]</scope>
    <source>
        <strain evidence="3">ALCF2SS1-6</strain>
    </source>
</reference>
<organism evidence="3 4">
    <name type="scientific">Lentinus tigrinus ALCF2SS1-6</name>
    <dbReference type="NCBI Taxonomy" id="1328759"/>
    <lineage>
        <taxon>Eukaryota</taxon>
        <taxon>Fungi</taxon>
        <taxon>Dikarya</taxon>
        <taxon>Basidiomycota</taxon>
        <taxon>Agaricomycotina</taxon>
        <taxon>Agaricomycetes</taxon>
        <taxon>Polyporales</taxon>
        <taxon>Polyporaceae</taxon>
        <taxon>Lentinus</taxon>
    </lineage>
</organism>
<dbReference type="GO" id="GO:0005634">
    <property type="term" value="C:nucleus"/>
    <property type="evidence" value="ECO:0007669"/>
    <property type="project" value="TreeGrafter"/>
</dbReference>
<accession>A0A5C2SKT4</accession>
<dbReference type="PANTHER" id="PTHR39463">
    <property type="entry name" value="MEDUSA"/>
    <property type="match status" value="1"/>
</dbReference>
<evidence type="ECO:0000259" key="2">
    <source>
        <dbReference type="Pfam" id="PF23305"/>
    </source>
</evidence>
<dbReference type="OrthoDB" id="1751210at2759"/>
<dbReference type="Pfam" id="PF23305">
    <property type="entry name" value="DUF7082"/>
    <property type="match status" value="1"/>
</dbReference>
<feature type="compositionally biased region" description="Basic residues" evidence="1">
    <location>
        <begin position="238"/>
        <end position="250"/>
    </location>
</feature>
<feature type="compositionally biased region" description="Low complexity" evidence="1">
    <location>
        <begin position="456"/>
        <end position="469"/>
    </location>
</feature>
<feature type="region of interest" description="Disordered" evidence="1">
    <location>
        <begin position="439"/>
        <end position="479"/>
    </location>
</feature>
<feature type="compositionally biased region" description="Low complexity" evidence="1">
    <location>
        <begin position="182"/>
        <end position="201"/>
    </location>
</feature>
<sequence length="607" mass="65481">MLSALSSTPHSLYNGPLCSYDSPSPFLPSFQHLTSSAMQTKPLQGSASHNATKSRPYIASPGDMFRVYGYTPREGAAGSSIIVTVRFIFESTETTFLRIVVGNRALSTAVSASATGRLGEWDLEATAPDFEAAAAGSSFSSTVPLTVQALNSSNATLDSVTFGRFTYRSRASPLLLKREGSDLSSFGSSSAPSTPDSRNSSPTLVARRNLRPTPGNGTARARAINATMSPKDAQSTRGHIKKQSLIRARRSGSEDDGADTSYRAVLSMETPSDPMGNYKDWDADERRIGRRLVRFTRVQDGSTLHVACESIRPSEYIDGDTVVSCIYRPADAVGPGEPSVSQCCITSVDIIFLLECLVGDIFNIEEKNRIRRNLEGFRPKTVSKNKAGSEEFFQRIMDFPAPKPRNIEKDVKVFDWAVLPQALDKIISKYTLYPKKQEVSDAPPTLDPMGTPPLLSQSSARTSYSASSSPVPDRGSVASPDQTYFLQQTTTYRTQYVSPLLEPLDGGNSYMTATALSSTGTYDSLFSSAHTQSTSSSPMITPSESPIVSSGLTLPFPSGGDQFLNPLSSFPSSFSQPSTYDAGSFFTPSLDSSRAPPADMHVPPAYL</sequence>
<dbReference type="PANTHER" id="PTHR39463:SF1">
    <property type="entry name" value="MEDUSA"/>
    <property type="match status" value="1"/>
</dbReference>
<dbReference type="STRING" id="1328759.A0A5C2SKT4"/>
<name>A0A5C2SKT4_9APHY</name>
<feature type="region of interest" description="Disordered" evidence="1">
    <location>
        <begin position="180"/>
        <end position="259"/>
    </location>
</feature>
<protein>
    <recommendedName>
        <fullName evidence="2">DUF7082 domain-containing protein</fullName>
    </recommendedName>
</protein>
<proteinExistence type="predicted"/>
<feature type="domain" description="DUF7082" evidence="2">
    <location>
        <begin position="265"/>
        <end position="427"/>
    </location>
</feature>
<evidence type="ECO:0000256" key="1">
    <source>
        <dbReference type="SAM" id="MobiDB-lite"/>
    </source>
</evidence>
<gene>
    <name evidence="3" type="ORF">L227DRAFT_608317</name>
</gene>
<dbReference type="AlphaFoldDB" id="A0A5C2SKT4"/>
<dbReference type="EMBL" id="ML122255">
    <property type="protein sequence ID" value="RPD63769.1"/>
    <property type="molecule type" value="Genomic_DNA"/>
</dbReference>
<evidence type="ECO:0000313" key="3">
    <source>
        <dbReference type="EMBL" id="RPD63769.1"/>
    </source>
</evidence>
<feature type="compositionally biased region" description="Polar residues" evidence="1">
    <location>
        <begin position="226"/>
        <end position="237"/>
    </location>
</feature>